<dbReference type="InterPro" id="IPR051049">
    <property type="entry name" value="Dienelactone_hydrolase-like"/>
</dbReference>
<evidence type="ECO:0000313" key="3">
    <source>
        <dbReference type="EMBL" id="MBR1135934.1"/>
    </source>
</evidence>
<evidence type="ECO:0000259" key="2">
    <source>
        <dbReference type="Pfam" id="PF01738"/>
    </source>
</evidence>
<protein>
    <submittedName>
        <fullName evidence="3">Dienelactone hydrolase family protein</fullName>
    </submittedName>
</protein>
<keyword evidence="3" id="KW-0378">Hydrolase</keyword>
<dbReference type="InterPro" id="IPR002925">
    <property type="entry name" value="Dienelactn_hydro"/>
</dbReference>
<accession>A0ABS5G3S0</accession>
<dbReference type="EMBL" id="JAFCLK010000007">
    <property type="protein sequence ID" value="MBR1135934.1"/>
    <property type="molecule type" value="Genomic_DNA"/>
</dbReference>
<evidence type="ECO:0000256" key="1">
    <source>
        <dbReference type="SAM" id="SignalP"/>
    </source>
</evidence>
<gene>
    <name evidence="3" type="ORF">JQ619_09150</name>
</gene>
<feature type="domain" description="Dienelactone hydrolase" evidence="2">
    <location>
        <begin position="55"/>
        <end position="256"/>
    </location>
</feature>
<name>A0ABS5G3S0_9BRAD</name>
<dbReference type="InterPro" id="IPR029058">
    <property type="entry name" value="AB_hydrolase_fold"/>
</dbReference>
<dbReference type="Gene3D" id="3.40.50.1820">
    <property type="entry name" value="alpha/beta hydrolase"/>
    <property type="match status" value="1"/>
</dbReference>
<proteinExistence type="predicted"/>
<evidence type="ECO:0000313" key="4">
    <source>
        <dbReference type="Proteomes" id="UP001314635"/>
    </source>
</evidence>
<reference evidence="4" key="1">
    <citation type="journal article" date="2021" name="ISME J.">
        <title>Evolutionary origin and ecological implication of a unique nif island in free-living Bradyrhizobium lineages.</title>
        <authorList>
            <person name="Tao J."/>
        </authorList>
    </citation>
    <scope>NUCLEOTIDE SEQUENCE [LARGE SCALE GENOMIC DNA]</scope>
    <source>
        <strain evidence="4">SZCCT0094</strain>
    </source>
</reference>
<dbReference type="GO" id="GO:0016787">
    <property type="term" value="F:hydrolase activity"/>
    <property type="evidence" value="ECO:0007669"/>
    <property type="project" value="UniProtKB-KW"/>
</dbReference>
<dbReference type="Pfam" id="PF01738">
    <property type="entry name" value="DLH"/>
    <property type="match status" value="1"/>
</dbReference>
<dbReference type="PANTHER" id="PTHR46623:SF6">
    <property type="entry name" value="ALPHA_BETA-HYDROLASES SUPERFAMILY PROTEIN"/>
    <property type="match status" value="1"/>
</dbReference>
<feature type="signal peptide" evidence="1">
    <location>
        <begin position="1"/>
        <end position="28"/>
    </location>
</feature>
<dbReference type="RefSeq" id="WP_172236376.1">
    <property type="nucleotide sequence ID" value="NZ_JABFDP010000008.1"/>
</dbReference>
<comment type="caution">
    <text evidence="3">The sequence shown here is derived from an EMBL/GenBank/DDBJ whole genome shotgun (WGS) entry which is preliminary data.</text>
</comment>
<feature type="chain" id="PRO_5047172797" evidence="1">
    <location>
        <begin position="29"/>
        <end position="258"/>
    </location>
</feature>
<organism evidence="3 4">
    <name type="scientific">Bradyrhizobium denitrificans</name>
    <dbReference type="NCBI Taxonomy" id="2734912"/>
    <lineage>
        <taxon>Bacteria</taxon>
        <taxon>Pseudomonadati</taxon>
        <taxon>Pseudomonadota</taxon>
        <taxon>Alphaproteobacteria</taxon>
        <taxon>Hyphomicrobiales</taxon>
        <taxon>Nitrobacteraceae</taxon>
        <taxon>Bradyrhizobium</taxon>
    </lineage>
</organism>
<sequence length="258" mass="27359">MAKRLRLFRRICATALMLACIGASPTHADDAAPQELTVATADAPVAIKLFPGRQDGRRPAVIILHGAQGIERFAAAYRRYAETLAQKGIDAVLVSYYAAADIEPMGSSDQASRQAYFSEHLPKWSARIRDVVSFMARRDVFSGKVGLLGFSNGGFLAVTSAASDPRIDALVVFYGGIPGPAQHGLAHLPPLLALHGDADRNVPLSSGKALVDRAAALGGAADLVVYPGMGHGFDFDPSRPEAADALTRTVSFLQAHLR</sequence>
<keyword evidence="1" id="KW-0732">Signal</keyword>
<keyword evidence="4" id="KW-1185">Reference proteome</keyword>
<dbReference type="Proteomes" id="UP001314635">
    <property type="component" value="Unassembled WGS sequence"/>
</dbReference>
<dbReference type="SUPFAM" id="SSF53474">
    <property type="entry name" value="alpha/beta-Hydrolases"/>
    <property type="match status" value="1"/>
</dbReference>
<dbReference type="PANTHER" id="PTHR46623">
    <property type="entry name" value="CARBOXYMETHYLENEBUTENOLIDASE-RELATED"/>
    <property type="match status" value="1"/>
</dbReference>